<feature type="region of interest" description="Disordered" evidence="5">
    <location>
        <begin position="718"/>
        <end position="756"/>
    </location>
</feature>
<evidence type="ECO:0000256" key="2">
    <source>
        <dbReference type="ARBA" id="ARBA00022679"/>
    </source>
</evidence>
<feature type="compositionally biased region" description="Pro residues" evidence="5">
    <location>
        <begin position="846"/>
        <end position="857"/>
    </location>
</feature>
<evidence type="ECO:0000256" key="5">
    <source>
        <dbReference type="SAM" id="MobiDB-lite"/>
    </source>
</evidence>
<dbReference type="GO" id="GO:0005634">
    <property type="term" value="C:nucleus"/>
    <property type="evidence" value="ECO:0007669"/>
    <property type="project" value="TreeGrafter"/>
</dbReference>
<feature type="compositionally biased region" description="Basic and acidic residues" evidence="5">
    <location>
        <begin position="106"/>
        <end position="123"/>
    </location>
</feature>
<organism evidence="7 8">
    <name type="scientific">Thermothielavioides terrestris (strain ATCC 38088 / NRRL 8126)</name>
    <name type="common">Thielavia terrestris</name>
    <dbReference type="NCBI Taxonomy" id="578455"/>
    <lineage>
        <taxon>Eukaryota</taxon>
        <taxon>Fungi</taxon>
        <taxon>Dikarya</taxon>
        <taxon>Ascomycota</taxon>
        <taxon>Pezizomycotina</taxon>
        <taxon>Sordariomycetes</taxon>
        <taxon>Sordariomycetidae</taxon>
        <taxon>Sordariales</taxon>
        <taxon>Chaetomiaceae</taxon>
        <taxon>Thermothielavioides</taxon>
        <taxon>Thermothielavioides terrestris</taxon>
    </lineage>
</organism>
<feature type="compositionally biased region" description="Basic and acidic residues" evidence="5">
    <location>
        <begin position="79"/>
        <end position="95"/>
    </location>
</feature>
<evidence type="ECO:0000256" key="1">
    <source>
        <dbReference type="ARBA" id="ARBA00006924"/>
    </source>
</evidence>
<keyword evidence="3" id="KW-0520">NAD</keyword>
<keyword evidence="8" id="KW-1185">Reference proteome</keyword>
<feature type="compositionally biased region" description="Pro residues" evidence="5">
    <location>
        <begin position="160"/>
        <end position="169"/>
    </location>
</feature>
<accession>G2R0P6</accession>
<feature type="compositionally biased region" description="Polar residues" evidence="5">
    <location>
        <begin position="366"/>
        <end position="376"/>
    </location>
</feature>
<feature type="region of interest" description="Disordered" evidence="5">
    <location>
        <begin position="61"/>
        <end position="262"/>
    </location>
</feature>
<dbReference type="eggNOG" id="KOG2684">
    <property type="taxonomic scope" value="Eukaryota"/>
</dbReference>
<dbReference type="GO" id="GO:0017136">
    <property type="term" value="F:histone deacetylase activity, NAD-dependent"/>
    <property type="evidence" value="ECO:0007669"/>
    <property type="project" value="TreeGrafter"/>
</dbReference>
<feature type="compositionally biased region" description="Low complexity" evidence="5">
    <location>
        <begin position="251"/>
        <end position="262"/>
    </location>
</feature>
<feature type="region of interest" description="Disordered" evidence="5">
    <location>
        <begin position="366"/>
        <end position="404"/>
    </location>
</feature>
<feature type="region of interest" description="Disordered" evidence="5">
    <location>
        <begin position="818"/>
        <end position="870"/>
    </location>
</feature>
<feature type="compositionally biased region" description="Low complexity" evidence="5">
    <location>
        <begin position="737"/>
        <end position="756"/>
    </location>
</feature>
<gene>
    <name evidence="7" type="ORF">THITE_109910</name>
</gene>
<dbReference type="InterPro" id="IPR003000">
    <property type="entry name" value="Sirtuin"/>
</dbReference>
<comment type="similarity">
    <text evidence="1">Belongs to the sirtuin family. Class I subfamily.</text>
</comment>
<feature type="compositionally biased region" description="Basic and acidic residues" evidence="5">
    <location>
        <begin position="630"/>
        <end position="643"/>
    </location>
</feature>
<feature type="region of interest" description="Disordered" evidence="5">
    <location>
        <begin position="1024"/>
        <end position="1089"/>
    </location>
</feature>
<evidence type="ECO:0000313" key="8">
    <source>
        <dbReference type="Proteomes" id="UP000008181"/>
    </source>
</evidence>
<keyword evidence="2" id="KW-0808">Transferase</keyword>
<feature type="compositionally biased region" description="Basic and acidic residues" evidence="5">
    <location>
        <begin position="1049"/>
        <end position="1070"/>
    </location>
</feature>
<dbReference type="GO" id="GO:0070403">
    <property type="term" value="F:NAD+ binding"/>
    <property type="evidence" value="ECO:0007669"/>
    <property type="project" value="InterPro"/>
</dbReference>
<evidence type="ECO:0000256" key="3">
    <source>
        <dbReference type="ARBA" id="ARBA00023027"/>
    </source>
</evidence>
<feature type="region of interest" description="Disordered" evidence="5">
    <location>
        <begin position="577"/>
        <end position="692"/>
    </location>
</feature>
<name>G2R0P6_THETT</name>
<dbReference type="InterPro" id="IPR026590">
    <property type="entry name" value="Ssirtuin_cat_dom"/>
</dbReference>
<dbReference type="InterPro" id="IPR029035">
    <property type="entry name" value="DHS-like_NAD/FAD-binding_dom"/>
</dbReference>
<dbReference type="SUPFAM" id="SSF52467">
    <property type="entry name" value="DHS-like NAD/FAD-binding domain"/>
    <property type="match status" value="1"/>
</dbReference>
<feature type="domain" description="Deacetylase sirtuin-type" evidence="6">
    <location>
        <begin position="7"/>
        <end position="611"/>
    </location>
</feature>
<dbReference type="Gene3D" id="3.40.50.1220">
    <property type="entry name" value="TPP-binding domain"/>
    <property type="match status" value="2"/>
</dbReference>
<dbReference type="OrthoDB" id="2919105at2759"/>
<dbReference type="HOGENOM" id="CLU_005935_1_0_1"/>
<dbReference type="AlphaFoldDB" id="G2R0P6"/>
<evidence type="ECO:0000256" key="4">
    <source>
        <dbReference type="PROSITE-ProRule" id="PRU00236"/>
    </source>
</evidence>
<sequence>MPTAHVEPGCDPLLQDIANTLWKARKIVVITGAGISTNSGIPDFRSENGLYSLIQAQFEAAQQKAHGSSNNAAVSDAPPDERPRKRPRIADDVPERPFPGLYKPAAKNETRAADDMSPPRDQPRSPSPQGPRPDVGMAAQEPGSPVTGLDSPLRSSTPLLSPPTSPWRPNPNDTNPTLSAAEGSAAITSSPPRLILETPRPMARLSHLDSLPGSSSPLSSPPPITFDPYQESTDSSGESDDDSSQSRRSEASSSSTPLLSSRTSFASSRASLPIMKGRDLFDARIWSCPIKTSVFYTFVSTLRQKVRSAEPTSSHRFVSVLRDSRKLVRCYTQNIDQLEERVGLSTSLSLGAGSRYRFSLRASRSSSGLNRSNKVTDGNADDTQGLEPGAPLSQSASDSVSSGPAAPNRGVECVFLHGSLAELRCFVCARTASWDEEARLADTLAGRQPTCPHCAGAAAAREEKGKRALGVGKLRPDIVLYGEEHPHAHLISPLVQHDLSLGPDMLLILGTSMRVHGLKVLVREFAKAVHDRGGKVVFVNFTKPPESVWADIIDYWVQWDCDAWVGDLQRRKPALWLPPGAALPEGEKQKTARVSRRHSGPESSKRKDGAERAPKKRRESGTLASSQSRGDGRRLSGDVDGQERCSPTLPLEVPAQATSPSSKTVPKKPAKAPRERVLNPNAKRPASTRDHKLNGAYLVGKIMVNLRRITGRSVGAPAVGALSRNSPRPRAKKPRKSAPAAIQADKAAAAEPSPSVSVSMAHTTATISSPLPDTQPYEPLVFTSDSSISAAVKSRKRKQAVAWRMIRGVETLVSLDDRAEPKTSSLPHTTAVFRPSSVPESLRLPLPTPTAPLPSPAYRPSHAQQPAAATPVLSHGIDLDAGFRETDRLIAQMQRQQASFHPHPYQLPPPYQHHHHHHHQQQQTPQHPSLSRPATPAALHLPPLKRLPPEQEDHHHHRHKPAALEPKVESPGPRAEISSNVGSPASASSSARIPAAGGVRSDPFFFADPLAGLLRWPPGPDHEGDGLDWSGGVRVVGHGHGHGLGGDNHGQRDGHGEGHGQSDGHGHGDGHSNGNSEGHGHGHDDGHQRDQVLPRQREGLVAWGSEREGLGRTAGLGLGLELELSRTGIGLGLAEQADAGSPLAADSSAAWCPDEQLRKEQEAALMLSAMRGITEGCC</sequence>
<dbReference type="RefSeq" id="XP_003653643.1">
    <property type="nucleotide sequence ID" value="XM_003653595.1"/>
</dbReference>
<proteinExistence type="inferred from homology"/>
<feature type="compositionally biased region" description="Low complexity" evidence="5">
    <location>
        <begin position="978"/>
        <end position="995"/>
    </location>
</feature>
<feature type="compositionally biased region" description="Basic residues" evidence="5">
    <location>
        <begin position="727"/>
        <end position="736"/>
    </location>
</feature>
<comment type="caution">
    <text evidence="4">Lacks conserved residue(s) required for the propagation of feature annotation.</text>
</comment>
<feature type="compositionally biased region" description="Low complexity" evidence="5">
    <location>
        <begin position="921"/>
        <end position="944"/>
    </location>
</feature>
<feature type="compositionally biased region" description="Basic and acidic residues" evidence="5">
    <location>
        <begin position="1078"/>
        <end position="1089"/>
    </location>
</feature>
<dbReference type="Proteomes" id="UP000008181">
    <property type="component" value="Chromosome 2"/>
</dbReference>
<dbReference type="GeneID" id="11520813"/>
<feature type="compositionally biased region" description="Basic and acidic residues" evidence="5">
    <location>
        <begin position="599"/>
        <end position="613"/>
    </location>
</feature>
<dbReference type="InterPro" id="IPR050134">
    <property type="entry name" value="NAD-dep_sirtuin_deacylases"/>
</dbReference>
<dbReference type="KEGG" id="ttt:THITE_109910"/>
<dbReference type="Pfam" id="PF02146">
    <property type="entry name" value="SIR2"/>
    <property type="match status" value="3"/>
</dbReference>
<feature type="compositionally biased region" description="Polar residues" evidence="5">
    <location>
        <begin position="392"/>
        <end position="402"/>
    </location>
</feature>
<evidence type="ECO:0000259" key="6">
    <source>
        <dbReference type="PROSITE" id="PS50305"/>
    </source>
</evidence>
<feature type="compositionally biased region" description="Low complexity" evidence="5">
    <location>
        <begin position="208"/>
        <end position="218"/>
    </location>
</feature>
<dbReference type="PANTHER" id="PTHR11085">
    <property type="entry name" value="NAD-DEPENDENT PROTEIN DEACYLASE SIRTUIN-5, MITOCHONDRIAL-RELATED"/>
    <property type="match status" value="1"/>
</dbReference>
<dbReference type="EMBL" id="CP003010">
    <property type="protein sequence ID" value="AEO67307.1"/>
    <property type="molecule type" value="Genomic_DNA"/>
</dbReference>
<evidence type="ECO:0000313" key="7">
    <source>
        <dbReference type="EMBL" id="AEO67307.1"/>
    </source>
</evidence>
<protein>
    <recommendedName>
        <fullName evidence="6">Deacetylase sirtuin-type domain-containing protein</fullName>
    </recommendedName>
</protein>
<feature type="region of interest" description="Disordered" evidence="5">
    <location>
        <begin position="893"/>
        <end position="995"/>
    </location>
</feature>
<dbReference type="STRING" id="578455.G2R0P6"/>
<dbReference type="PROSITE" id="PS50305">
    <property type="entry name" value="SIRTUIN"/>
    <property type="match status" value="1"/>
</dbReference>
<reference evidence="7 8" key="1">
    <citation type="journal article" date="2011" name="Nat. Biotechnol.">
        <title>Comparative genomic analysis of the thermophilic biomass-degrading fungi Myceliophthora thermophila and Thielavia terrestris.</title>
        <authorList>
            <person name="Berka R.M."/>
            <person name="Grigoriev I.V."/>
            <person name="Otillar R."/>
            <person name="Salamov A."/>
            <person name="Grimwood J."/>
            <person name="Reid I."/>
            <person name="Ishmael N."/>
            <person name="John T."/>
            <person name="Darmond C."/>
            <person name="Moisan M.-C."/>
            <person name="Henrissat B."/>
            <person name="Coutinho P.M."/>
            <person name="Lombard V."/>
            <person name="Natvig D.O."/>
            <person name="Lindquist E."/>
            <person name="Schmutz J."/>
            <person name="Lucas S."/>
            <person name="Harris P."/>
            <person name="Powlowski J."/>
            <person name="Bellemare A."/>
            <person name="Taylor D."/>
            <person name="Butler G."/>
            <person name="de Vries R.P."/>
            <person name="Allijn I.E."/>
            <person name="van den Brink J."/>
            <person name="Ushinsky S."/>
            <person name="Storms R."/>
            <person name="Powell A.J."/>
            <person name="Paulsen I.T."/>
            <person name="Elbourne L.D.H."/>
            <person name="Baker S.E."/>
            <person name="Magnuson J."/>
            <person name="LaBoissiere S."/>
            <person name="Clutterbuck A.J."/>
            <person name="Martinez D."/>
            <person name="Wogulis M."/>
            <person name="de Leon A.L."/>
            <person name="Rey M.W."/>
            <person name="Tsang A."/>
        </authorList>
    </citation>
    <scope>NUCLEOTIDE SEQUENCE [LARGE SCALE GENOMIC DNA]</scope>
    <source>
        <strain evidence="8">ATCC 38088 / NRRL 8126</strain>
    </source>
</reference>
<dbReference type="PANTHER" id="PTHR11085:SF8">
    <property type="entry name" value="NAD-DEPENDENT HISTONE DEACETYLASE HST3"/>
    <property type="match status" value="1"/>
</dbReference>